<reference evidence="1 2" key="1">
    <citation type="journal article" date="2011" name="J. Bacteriol.">
        <title>Genome sequence of the 1,4-dioxane-degrading Pseudonocardia dioxanivorans strain CB1190.</title>
        <authorList>
            <person name="Sales C.M."/>
            <person name="Mahendra S."/>
            <person name="Grostern A."/>
            <person name="Parales R.E."/>
            <person name="Goodwin L.A."/>
            <person name="Woyke T."/>
            <person name="Nolan M."/>
            <person name="Lapidus A."/>
            <person name="Chertkov O."/>
            <person name="Ovchinnikova G."/>
            <person name="Sczyrba A."/>
            <person name="Alvarez-Cohen L."/>
        </authorList>
    </citation>
    <scope>NUCLEOTIDE SEQUENCE [LARGE SCALE GENOMIC DNA]</scope>
    <source>
        <strain evidence="2">ATCC 55486 / DSM 44775 / JCM 13855 / CB1190</strain>
    </source>
</reference>
<sequence length="65" mass="7385">MSKPYDQRTADYEVHLTTGGLTLAGAVALAENLACEHGGTAEVWRRRAARWRDRRRIETFRGPSR</sequence>
<accession>F4D1F5</accession>
<organism evidence="1 2">
    <name type="scientific">Pseudonocardia dioxanivorans (strain ATCC 55486 / DSM 44775 / JCM 13855 / CB1190)</name>
    <dbReference type="NCBI Taxonomy" id="675635"/>
    <lineage>
        <taxon>Bacteria</taxon>
        <taxon>Bacillati</taxon>
        <taxon>Actinomycetota</taxon>
        <taxon>Actinomycetes</taxon>
        <taxon>Pseudonocardiales</taxon>
        <taxon>Pseudonocardiaceae</taxon>
        <taxon>Pseudonocardia</taxon>
    </lineage>
</organism>
<name>F4D1F5_PSEUX</name>
<protein>
    <submittedName>
        <fullName evidence="1">Uncharacterized protein</fullName>
    </submittedName>
</protein>
<dbReference type="EMBL" id="CP002593">
    <property type="protein sequence ID" value="AEA27943.1"/>
    <property type="molecule type" value="Genomic_DNA"/>
</dbReference>
<dbReference type="HOGENOM" id="CLU_2846661_0_0_11"/>
<gene>
    <name evidence="1" type="ordered locus">Psed_5818</name>
</gene>
<dbReference type="Proteomes" id="UP000007809">
    <property type="component" value="Chromosome"/>
</dbReference>
<keyword evidence="2" id="KW-1185">Reference proteome</keyword>
<dbReference type="RefSeq" id="WP_013677842.1">
    <property type="nucleotide sequence ID" value="NC_015312.1"/>
</dbReference>
<proteinExistence type="predicted"/>
<dbReference type="STRING" id="675635.Psed_5818"/>
<evidence type="ECO:0000313" key="1">
    <source>
        <dbReference type="EMBL" id="AEA27943.1"/>
    </source>
</evidence>
<dbReference type="AlphaFoldDB" id="F4D1F5"/>
<evidence type="ECO:0000313" key="2">
    <source>
        <dbReference type="Proteomes" id="UP000007809"/>
    </source>
</evidence>
<dbReference type="KEGG" id="pdx:Psed_5818"/>